<protein>
    <submittedName>
        <fullName evidence="1">Uncharacterized protein</fullName>
    </submittedName>
</protein>
<organism evidence="1 2">
    <name type="scientific">Chlamydomonas reinhardtii</name>
    <name type="common">Chlamydomonas smithii</name>
    <dbReference type="NCBI Taxonomy" id="3055"/>
    <lineage>
        <taxon>Eukaryota</taxon>
        <taxon>Viridiplantae</taxon>
        <taxon>Chlorophyta</taxon>
        <taxon>core chlorophytes</taxon>
        <taxon>Chlorophyceae</taxon>
        <taxon>CS clade</taxon>
        <taxon>Chlamydomonadales</taxon>
        <taxon>Chlamydomonadaceae</taxon>
        <taxon>Chlamydomonas</taxon>
    </lineage>
</organism>
<accession>A0A2K3DVH8</accession>
<dbReference type="InParanoid" id="A0A2K3DVH8"/>
<dbReference type="GeneID" id="66052696"/>
<evidence type="ECO:0000313" key="1">
    <source>
        <dbReference type="EMBL" id="PNW84543.1"/>
    </source>
</evidence>
<evidence type="ECO:0000313" key="2">
    <source>
        <dbReference type="Proteomes" id="UP000006906"/>
    </source>
</evidence>
<gene>
    <name evidence="1" type="ORF">CHLRE_03g146887v5</name>
</gene>
<dbReference type="Gramene" id="PNW84543">
    <property type="protein sequence ID" value="PNW84543"/>
    <property type="gene ID" value="CHLRE_03g146887v5"/>
</dbReference>
<proteinExistence type="predicted"/>
<dbReference type="RefSeq" id="XP_042925602.1">
    <property type="nucleotide sequence ID" value="XM_043060473.1"/>
</dbReference>
<sequence>MGSRNPAAPKVTTDPPTLAARFDRVRFVGDNLPAKPPARTAAAASAIAAAATAATKDVPKVKRVGATSHTLNGNCTVIDRLRADCPLLVVAVEVMDRFHPQLVPYAGAVIGSTANTTVLVPTNLRINRRACDKLTASPQVPAATSAAGPAVPALVCSNTECGLTLDHNMDACVIGRLYTPEHSGLCAAASQAFDYVPVAVPTDQLATVYAAVPPPTTSLAAATFVARLPTLRGLFTLADSTVTVFVHAPTCV</sequence>
<dbReference type="AlphaFoldDB" id="A0A2K3DVH8"/>
<keyword evidence="2" id="KW-1185">Reference proteome</keyword>
<name>A0A2K3DVH8_CHLRE</name>
<dbReference type="Proteomes" id="UP000006906">
    <property type="component" value="Chromosome 3"/>
</dbReference>
<dbReference type="EMBL" id="CM008964">
    <property type="protein sequence ID" value="PNW84543.1"/>
    <property type="molecule type" value="Genomic_DNA"/>
</dbReference>
<reference evidence="1 2" key="1">
    <citation type="journal article" date="2007" name="Science">
        <title>The Chlamydomonas genome reveals the evolution of key animal and plant functions.</title>
        <authorList>
            <person name="Merchant S.S."/>
            <person name="Prochnik S.E."/>
            <person name="Vallon O."/>
            <person name="Harris E.H."/>
            <person name="Karpowicz S.J."/>
            <person name="Witman G.B."/>
            <person name="Terry A."/>
            <person name="Salamov A."/>
            <person name="Fritz-Laylin L.K."/>
            <person name="Marechal-Drouard L."/>
            <person name="Marshall W.F."/>
            <person name="Qu L.H."/>
            <person name="Nelson D.R."/>
            <person name="Sanderfoot A.A."/>
            <person name="Spalding M.H."/>
            <person name="Kapitonov V.V."/>
            <person name="Ren Q."/>
            <person name="Ferris P."/>
            <person name="Lindquist E."/>
            <person name="Shapiro H."/>
            <person name="Lucas S.M."/>
            <person name="Grimwood J."/>
            <person name="Schmutz J."/>
            <person name="Cardol P."/>
            <person name="Cerutti H."/>
            <person name="Chanfreau G."/>
            <person name="Chen C.L."/>
            <person name="Cognat V."/>
            <person name="Croft M.T."/>
            <person name="Dent R."/>
            <person name="Dutcher S."/>
            <person name="Fernandez E."/>
            <person name="Fukuzawa H."/>
            <person name="Gonzalez-Ballester D."/>
            <person name="Gonzalez-Halphen D."/>
            <person name="Hallmann A."/>
            <person name="Hanikenne M."/>
            <person name="Hippler M."/>
            <person name="Inwood W."/>
            <person name="Jabbari K."/>
            <person name="Kalanon M."/>
            <person name="Kuras R."/>
            <person name="Lefebvre P.A."/>
            <person name="Lemaire S.D."/>
            <person name="Lobanov A.V."/>
            <person name="Lohr M."/>
            <person name="Manuell A."/>
            <person name="Meier I."/>
            <person name="Mets L."/>
            <person name="Mittag M."/>
            <person name="Mittelmeier T."/>
            <person name="Moroney J.V."/>
            <person name="Moseley J."/>
            <person name="Napoli C."/>
            <person name="Nedelcu A.M."/>
            <person name="Niyogi K."/>
            <person name="Novoselov S.V."/>
            <person name="Paulsen I.T."/>
            <person name="Pazour G."/>
            <person name="Purton S."/>
            <person name="Ral J.P."/>
            <person name="Riano-Pachon D.M."/>
            <person name="Riekhof W."/>
            <person name="Rymarquis L."/>
            <person name="Schroda M."/>
            <person name="Stern D."/>
            <person name="Umen J."/>
            <person name="Willows R."/>
            <person name="Wilson N."/>
            <person name="Zimmer S.L."/>
            <person name="Allmer J."/>
            <person name="Balk J."/>
            <person name="Bisova K."/>
            <person name="Chen C.J."/>
            <person name="Elias M."/>
            <person name="Gendler K."/>
            <person name="Hauser C."/>
            <person name="Lamb M.R."/>
            <person name="Ledford H."/>
            <person name="Long J.C."/>
            <person name="Minagawa J."/>
            <person name="Page M.D."/>
            <person name="Pan J."/>
            <person name="Pootakham W."/>
            <person name="Roje S."/>
            <person name="Rose A."/>
            <person name="Stahlberg E."/>
            <person name="Terauchi A.M."/>
            <person name="Yang P."/>
            <person name="Ball S."/>
            <person name="Bowler C."/>
            <person name="Dieckmann C.L."/>
            <person name="Gladyshev V.N."/>
            <person name="Green P."/>
            <person name="Jorgensen R."/>
            <person name="Mayfield S."/>
            <person name="Mueller-Roeber B."/>
            <person name="Rajamani S."/>
            <person name="Sayre R.T."/>
            <person name="Brokstein P."/>
            <person name="Dubchak I."/>
            <person name="Goodstein D."/>
            <person name="Hornick L."/>
            <person name="Huang Y.W."/>
            <person name="Jhaveri J."/>
            <person name="Luo Y."/>
            <person name="Martinez D."/>
            <person name="Ngau W.C."/>
            <person name="Otillar B."/>
            <person name="Poliakov A."/>
            <person name="Porter A."/>
            <person name="Szajkowski L."/>
            <person name="Werner G."/>
            <person name="Zhou K."/>
            <person name="Grigoriev I.V."/>
            <person name="Rokhsar D.S."/>
            <person name="Grossman A.R."/>
        </authorList>
    </citation>
    <scope>NUCLEOTIDE SEQUENCE [LARGE SCALE GENOMIC DNA]</scope>
    <source>
        <strain evidence="2">CC-503</strain>
    </source>
</reference>
<dbReference type="KEGG" id="cre:CHLRE_03g146887v5"/>